<evidence type="ECO:0000256" key="1">
    <source>
        <dbReference type="SAM" id="SignalP"/>
    </source>
</evidence>
<gene>
    <name evidence="2" type="ORF">C8D95_109133</name>
</gene>
<keyword evidence="1" id="KW-0732">Signal</keyword>
<accession>A0A316G3Z4</accession>
<dbReference type="RefSeq" id="WP_109760445.1">
    <property type="nucleotide sequence ID" value="NZ_CP034588.1"/>
</dbReference>
<reference evidence="2 3" key="1">
    <citation type="submission" date="2018-05" db="EMBL/GenBank/DDBJ databases">
        <title>Genomic Encyclopedia of Type Strains, Phase IV (KMG-IV): sequencing the most valuable type-strain genomes for metagenomic binning, comparative biology and taxonomic classification.</title>
        <authorList>
            <person name="Goeker M."/>
        </authorList>
    </citation>
    <scope>NUCLEOTIDE SEQUENCE [LARGE SCALE GENOMIC DNA]</scope>
    <source>
        <strain evidence="2 3">DSM 103371</strain>
    </source>
</reference>
<dbReference type="Proteomes" id="UP000245390">
    <property type="component" value="Unassembled WGS sequence"/>
</dbReference>
<evidence type="ECO:0000313" key="3">
    <source>
        <dbReference type="Proteomes" id="UP000245390"/>
    </source>
</evidence>
<organism evidence="2 3">
    <name type="scientific">Silicimonas algicola</name>
    <dbReference type="NCBI Taxonomy" id="1826607"/>
    <lineage>
        <taxon>Bacteria</taxon>
        <taxon>Pseudomonadati</taxon>
        <taxon>Pseudomonadota</taxon>
        <taxon>Alphaproteobacteria</taxon>
        <taxon>Rhodobacterales</taxon>
        <taxon>Paracoccaceae</taxon>
    </lineage>
</organism>
<feature type="chain" id="PRO_5016445224" evidence="1">
    <location>
        <begin position="23"/>
        <end position="238"/>
    </location>
</feature>
<evidence type="ECO:0000313" key="2">
    <source>
        <dbReference type="EMBL" id="PWK55045.1"/>
    </source>
</evidence>
<keyword evidence="3" id="KW-1185">Reference proteome</keyword>
<dbReference type="AlphaFoldDB" id="A0A316G3Z4"/>
<dbReference type="InterPro" id="IPR047995">
    <property type="entry name" value="Choice_anch_K"/>
</dbReference>
<feature type="signal peptide" evidence="1">
    <location>
        <begin position="1"/>
        <end position="22"/>
    </location>
</feature>
<dbReference type="OrthoDB" id="6366112at2"/>
<dbReference type="NCBIfam" id="NF038125">
    <property type="entry name" value="PEP_CTERM_THxN"/>
    <property type="match status" value="1"/>
</dbReference>
<name>A0A316G3Z4_9RHOB</name>
<comment type="caution">
    <text evidence="2">The sequence shown here is derived from an EMBL/GenBank/DDBJ whole genome shotgun (WGS) entry which is preliminary data.</text>
</comment>
<protein>
    <submittedName>
        <fullName evidence="2">Putative secreted protein</fullName>
    </submittedName>
</protein>
<dbReference type="KEGG" id="salo:EF888_19630"/>
<dbReference type="NCBIfam" id="NF038131">
    <property type="entry name" value="choice_anch_K"/>
    <property type="match status" value="1"/>
</dbReference>
<dbReference type="EMBL" id="QGGV01000009">
    <property type="protein sequence ID" value="PWK55045.1"/>
    <property type="molecule type" value="Genomic_DNA"/>
</dbReference>
<proteinExistence type="predicted"/>
<sequence length="238" mass="25336">MKLQRFFAVLCAALCLGGSASAATLDITSVHGIWENAGPAVSGQGTSRISWGKSTGWGKSGYTFAPTPGTIHAEEETPFNLGLFQHLNHPIRGSFLETTDLAVSFMVDGLDRTFTSVFSFAHWETANSPRTCANGERNRQGVNAAGCADRVTATLNLGQSDSFVIDGVSYVLDILGFYRGGDVLTEFWTRENAINSASLVGVFRTLPGEDNPPEVPLPGTALLLLGGLAGLAAVRRRR</sequence>